<evidence type="ECO:0000313" key="3">
    <source>
        <dbReference type="EMBL" id="QNM85299.1"/>
    </source>
</evidence>
<dbReference type="EMBL" id="CP060695">
    <property type="protein sequence ID" value="QNM85299.1"/>
    <property type="molecule type" value="Genomic_DNA"/>
</dbReference>
<dbReference type="RefSeq" id="WP_187482211.1">
    <property type="nucleotide sequence ID" value="NZ_CP060695.1"/>
</dbReference>
<sequence length="141" mass="16289">MKSLSILLIDDDEIERIKFKKVCKDIGSASNIVEALNGKQALYFLNNIEFSFDIIILDLHMPKMNGLELLAELKSNTEFKNIPIIIMSNSEDLDELKKCYDFGISGYFTKPAQYSKYAKKVKSLLKYWKQNKLISKEHKTT</sequence>
<dbReference type="SMART" id="SM00448">
    <property type="entry name" value="REC"/>
    <property type="match status" value="1"/>
</dbReference>
<organism evidence="3 4">
    <name type="scientific">Polaribacter pectinis</name>
    <dbReference type="NCBI Taxonomy" id="2738844"/>
    <lineage>
        <taxon>Bacteria</taxon>
        <taxon>Pseudomonadati</taxon>
        <taxon>Bacteroidota</taxon>
        <taxon>Flavobacteriia</taxon>
        <taxon>Flavobacteriales</taxon>
        <taxon>Flavobacteriaceae</taxon>
    </lineage>
</organism>
<dbReference type="GO" id="GO:0000160">
    <property type="term" value="P:phosphorelay signal transduction system"/>
    <property type="evidence" value="ECO:0007669"/>
    <property type="project" value="InterPro"/>
</dbReference>
<reference evidence="3 4" key="1">
    <citation type="submission" date="2020-08" db="EMBL/GenBank/DDBJ databases">
        <title>Polaribacter sp. L12M9 isolated from gut of the Korean scallop.</title>
        <authorList>
            <person name="Jeong Y.S."/>
        </authorList>
    </citation>
    <scope>NUCLEOTIDE SEQUENCE [LARGE SCALE GENOMIC DNA]</scope>
    <source>
        <strain evidence="3 4">L12M9</strain>
    </source>
</reference>
<dbReference type="PANTHER" id="PTHR44520:SF2">
    <property type="entry name" value="RESPONSE REGULATOR RCP1"/>
    <property type="match status" value="1"/>
</dbReference>
<dbReference type="Gene3D" id="3.40.50.2300">
    <property type="match status" value="1"/>
</dbReference>
<feature type="modified residue" description="4-aspartylphosphate" evidence="1">
    <location>
        <position position="58"/>
    </location>
</feature>
<dbReference type="AlphaFoldDB" id="A0A7G9L9K0"/>
<dbReference type="InterPro" id="IPR001789">
    <property type="entry name" value="Sig_transdc_resp-reg_receiver"/>
</dbReference>
<evidence type="ECO:0000313" key="4">
    <source>
        <dbReference type="Proteomes" id="UP000515808"/>
    </source>
</evidence>
<gene>
    <name evidence="3" type="ORF">H9W90_14075</name>
</gene>
<feature type="domain" description="Response regulatory" evidence="2">
    <location>
        <begin position="5"/>
        <end position="125"/>
    </location>
</feature>
<proteinExistence type="predicted"/>
<dbReference type="InterPro" id="IPR052893">
    <property type="entry name" value="TCS_response_regulator"/>
</dbReference>
<protein>
    <submittedName>
        <fullName evidence="3">Response regulator</fullName>
    </submittedName>
</protein>
<dbReference type="InterPro" id="IPR011006">
    <property type="entry name" value="CheY-like_superfamily"/>
</dbReference>
<keyword evidence="1" id="KW-0597">Phosphoprotein</keyword>
<dbReference type="CDD" id="cd17557">
    <property type="entry name" value="REC_Rcp-like"/>
    <property type="match status" value="1"/>
</dbReference>
<name>A0A7G9L9K0_9FLAO</name>
<dbReference type="Proteomes" id="UP000515808">
    <property type="component" value="Chromosome"/>
</dbReference>
<keyword evidence="4" id="KW-1185">Reference proteome</keyword>
<evidence type="ECO:0000259" key="2">
    <source>
        <dbReference type="PROSITE" id="PS50110"/>
    </source>
</evidence>
<dbReference type="PROSITE" id="PS50110">
    <property type="entry name" value="RESPONSE_REGULATORY"/>
    <property type="match status" value="1"/>
</dbReference>
<dbReference type="SUPFAM" id="SSF52172">
    <property type="entry name" value="CheY-like"/>
    <property type="match status" value="1"/>
</dbReference>
<dbReference type="PANTHER" id="PTHR44520">
    <property type="entry name" value="RESPONSE REGULATOR RCP1-RELATED"/>
    <property type="match status" value="1"/>
</dbReference>
<dbReference type="Pfam" id="PF00072">
    <property type="entry name" value="Response_reg"/>
    <property type="match status" value="1"/>
</dbReference>
<dbReference type="KEGG" id="ppec:H9W90_14075"/>
<accession>A0A7G9L9K0</accession>
<evidence type="ECO:0000256" key="1">
    <source>
        <dbReference type="PROSITE-ProRule" id="PRU00169"/>
    </source>
</evidence>